<sequence>MSFHDDKLWQEAYVALLDVLEATDGMDGDLVGQARKQAMAALTETATAVASRDRKLREIKLRNVGTGIIVSLRSLLSVLWATEVLTDDVFGKLDTAYEAFANKLPR</sequence>
<name>A0A1F6BF27_9BACT</name>
<dbReference type="EMBL" id="MFKE01000014">
    <property type="protein sequence ID" value="OGG35500.1"/>
    <property type="molecule type" value="Genomic_DNA"/>
</dbReference>
<gene>
    <name evidence="1" type="ORF">A2363_05240</name>
</gene>
<evidence type="ECO:0000313" key="1">
    <source>
        <dbReference type="EMBL" id="OGG35500.1"/>
    </source>
</evidence>
<dbReference type="STRING" id="1798401.A2363_05240"/>
<organism evidence="1 2">
    <name type="scientific">Candidatus Gottesmanbacteria bacterium RIFOXYB1_FULL_47_11</name>
    <dbReference type="NCBI Taxonomy" id="1798401"/>
    <lineage>
        <taxon>Bacteria</taxon>
        <taxon>Candidatus Gottesmaniibacteriota</taxon>
    </lineage>
</organism>
<evidence type="ECO:0008006" key="3">
    <source>
        <dbReference type="Google" id="ProtNLM"/>
    </source>
</evidence>
<dbReference type="AlphaFoldDB" id="A0A1F6BF27"/>
<dbReference type="Proteomes" id="UP000176186">
    <property type="component" value="Unassembled WGS sequence"/>
</dbReference>
<protein>
    <recommendedName>
        <fullName evidence="3">Four helix bundle protein</fullName>
    </recommendedName>
</protein>
<accession>A0A1F6BF27</accession>
<proteinExistence type="predicted"/>
<reference evidence="1 2" key="1">
    <citation type="journal article" date="2016" name="Nat. Commun.">
        <title>Thousands of microbial genomes shed light on interconnected biogeochemical processes in an aquifer system.</title>
        <authorList>
            <person name="Anantharaman K."/>
            <person name="Brown C.T."/>
            <person name="Hug L.A."/>
            <person name="Sharon I."/>
            <person name="Castelle C.J."/>
            <person name="Probst A.J."/>
            <person name="Thomas B.C."/>
            <person name="Singh A."/>
            <person name="Wilkins M.J."/>
            <person name="Karaoz U."/>
            <person name="Brodie E.L."/>
            <person name="Williams K.H."/>
            <person name="Hubbard S.S."/>
            <person name="Banfield J.F."/>
        </authorList>
    </citation>
    <scope>NUCLEOTIDE SEQUENCE [LARGE SCALE GENOMIC DNA]</scope>
</reference>
<comment type="caution">
    <text evidence="1">The sequence shown here is derived from an EMBL/GenBank/DDBJ whole genome shotgun (WGS) entry which is preliminary data.</text>
</comment>
<evidence type="ECO:0000313" key="2">
    <source>
        <dbReference type="Proteomes" id="UP000176186"/>
    </source>
</evidence>